<feature type="binding site" evidence="10">
    <location>
        <position position="39"/>
    </location>
    <ligand>
        <name>Mg(2+)</name>
        <dbReference type="ChEBI" id="CHEBI:18420"/>
    </ligand>
</feature>
<evidence type="ECO:0000256" key="1">
    <source>
        <dbReference type="ARBA" id="ARBA00008023"/>
    </source>
</evidence>
<keyword evidence="3 10" id="KW-0479">Metal-binding</keyword>
<evidence type="ECO:0000313" key="12">
    <source>
        <dbReference type="EMBL" id="ADC88988.1"/>
    </source>
</evidence>
<reference evidence="13" key="1">
    <citation type="journal article" date="2010" name="Stand. Genomic Sci.">
        <title>Complete genome sequence of Thermocrinis albus type strain (HI 11/12T).</title>
        <authorList>
            <person name="Wirth R."/>
            <person name="Sikorski J."/>
            <person name="Brambilla E."/>
            <person name="Misra M."/>
            <person name="Lapidus A."/>
            <person name="Copeland A."/>
            <person name="Nolan M."/>
            <person name="Lucas S."/>
            <person name="Chen F."/>
            <person name="Tice H."/>
            <person name="Cheng J.F."/>
            <person name="Han C."/>
            <person name="Detter J.C."/>
            <person name="Tapia R."/>
            <person name="Bruce D."/>
            <person name="Goodwin L."/>
            <person name="Pitluck S."/>
            <person name="Pati A."/>
            <person name="Anderson I."/>
            <person name="Ivanova N."/>
            <person name="Mavromatis K."/>
            <person name="Mikhailova N."/>
            <person name="Chen A."/>
            <person name="Palaniappan K."/>
            <person name="Bilek Y."/>
            <person name="Hader T."/>
            <person name="Land M."/>
            <person name="Hauser L."/>
            <person name="Chang Y.J."/>
            <person name="Jeffries C.D."/>
            <person name="Tindall B.J."/>
            <person name="Rohde M."/>
            <person name="Goker M."/>
            <person name="Bristow J."/>
            <person name="Eisen J.A."/>
            <person name="Markowitz V."/>
            <person name="Hugenholtz P."/>
            <person name="Kyrpides N.C."/>
            <person name="Klenk H.P."/>
        </authorList>
    </citation>
    <scope>NUCLEOTIDE SEQUENCE [LARGE SCALE GENOMIC DNA]</scope>
    <source>
        <strain evidence="13">DSM 14484 / JCM 11386 / HI 11/12</strain>
    </source>
</reference>
<feature type="binding site" evidence="10">
    <location>
        <position position="180"/>
    </location>
    <ligand>
        <name>substrate</name>
    </ligand>
</feature>
<evidence type="ECO:0000256" key="2">
    <source>
        <dbReference type="ARBA" id="ARBA00011738"/>
    </source>
</evidence>
<dbReference type="GO" id="GO:0009117">
    <property type="term" value="P:nucleotide metabolic process"/>
    <property type="evidence" value="ECO:0007669"/>
    <property type="project" value="UniProtKB-KW"/>
</dbReference>
<dbReference type="InterPro" id="IPR020922">
    <property type="entry name" value="dITP/XTP_pyrophosphatase"/>
</dbReference>
<dbReference type="EC" id="3.6.1.66" evidence="10"/>
<dbReference type="HAMAP" id="MF_01405">
    <property type="entry name" value="Non_canon_purine_NTPase"/>
    <property type="match status" value="1"/>
</dbReference>
<dbReference type="NCBIfam" id="TIGR00042">
    <property type="entry name" value="RdgB/HAM1 family non-canonical purine NTP pyrophosphatase"/>
    <property type="match status" value="1"/>
</dbReference>
<sequence length="203" mass="23120">MLDRVLLATANPKKAQEIIRLLSSSGIEVILPDRSLQVEEGGCSFLENAYLKARAYWERYGIPTLADDSGLVVPSLEGYPGVFSSRFYQIEWGGREEVTETEDEANIRKLLRLMEGKEDRRAYFVAYVVLYAGDWGVWTEGRCWGSITTERRGNRGFGYDPVFVPEGDHRTMAELSPEEKDSVSHRGKALRKLLHILKYFTYG</sequence>
<comment type="catalytic activity">
    <reaction evidence="8 10">
        <text>dITP + H2O = dIMP + diphosphate + H(+)</text>
        <dbReference type="Rhea" id="RHEA:28342"/>
        <dbReference type="ChEBI" id="CHEBI:15377"/>
        <dbReference type="ChEBI" id="CHEBI:15378"/>
        <dbReference type="ChEBI" id="CHEBI:33019"/>
        <dbReference type="ChEBI" id="CHEBI:61194"/>
        <dbReference type="ChEBI" id="CHEBI:61382"/>
        <dbReference type="EC" id="3.6.1.66"/>
    </reaction>
</comment>
<keyword evidence="6 10" id="KW-0460">Magnesium</keyword>
<feature type="binding site" evidence="10">
    <location>
        <position position="68"/>
    </location>
    <ligand>
        <name>Mg(2+)</name>
        <dbReference type="ChEBI" id="CHEBI:18420"/>
    </ligand>
</feature>
<comment type="catalytic activity">
    <reaction evidence="10">
        <text>ITP + H2O = IMP + diphosphate + H(+)</text>
        <dbReference type="Rhea" id="RHEA:29399"/>
        <dbReference type="ChEBI" id="CHEBI:15377"/>
        <dbReference type="ChEBI" id="CHEBI:15378"/>
        <dbReference type="ChEBI" id="CHEBI:33019"/>
        <dbReference type="ChEBI" id="CHEBI:58053"/>
        <dbReference type="ChEBI" id="CHEBI:61402"/>
        <dbReference type="EC" id="3.6.1.66"/>
    </reaction>
</comment>
<evidence type="ECO:0000256" key="6">
    <source>
        <dbReference type="ARBA" id="ARBA00022842"/>
    </source>
</evidence>
<dbReference type="GO" id="GO:0035870">
    <property type="term" value="F:dITP diphosphatase activity"/>
    <property type="evidence" value="ECO:0007669"/>
    <property type="project" value="UniProtKB-UniRule"/>
</dbReference>
<evidence type="ECO:0000256" key="3">
    <source>
        <dbReference type="ARBA" id="ARBA00022723"/>
    </source>
</evidence>
<feature type="binding site" evidence="10">
    <location>
        <begin position="9"/>
        <end position="14"/>
    </location>
    <ligand>
        <name>substrate</name>
    </ligand>
</feature>
<dbReference type="OrthoDB" id="9807456at2"/>
<evidence type="ECO:0000256" key="9">
    <source>
        <dbReference type="ARBA" id="ARBA00052017"/>
    </source>
</evidence>
<feature type="binding site" evidence="10">
    <location>
        <begin position="157"/>
        <end position="160"/>
    </location>
    <ligand>
        <name>substrate</name>
    </ligand>
</feature>
<keyword evidence="13" id="KW-1185">Reference proteome</keyword>
<feature type="binding site" evidence="10">
    <location>
        <begin position="185"/>
        <end position="186"/>
    </location>
    <ligand>
        <name>substrate</name>
    </ligand>
</feature>
<dbReference type="eggNOG" id="COG0127">
    <property type="taxonomic scope" value="Bacteria"/>
</dbReference>
<dbReference type="HOGENOM" id="CLU_082080_0_2_0"/>
<dbReference type="InterPro" id="IPR029001">
    <property type="entry name" value="ITPase-like_fam"/>
</dbReference>
<comment type="subunit">
    <text evidence="2 10">Homodimer.</text>
</comment>
<keyword evidence="4 10" id="KW-0547">Nucleotide-binding</keyword>
<dbReference type="GO" id="GO:0036220">
    <property type="term" value="F:ITP diphosphatase activity"/>
    <property type="evidence" value="ECO:0007669"/>
    <property type="project" value="UniProtKB-UniRule"/>
</dbReference>
<comment type="function">
    <text evidence="10">Pyrophosphatase that catalyzes the hydrolysis of nucleoside triphosphates to their monophosphate derivatives, with a high preference for the non-canonical purine nucleotides XTP (xanthosine triphosphate), dITP (deoxyinosine triphosphate) and ITP. Seems to function as a house-cleaning enzyme that removes non-canonical purine nucleotides from the nucleotide pool, thus preventing their incorporation into DNA/RNA and avoiding chromosomal lesions.</text>
</comment>
<evidence type="ECO:0000256" key="4">
    <source>
        <dbReference type="ARBA" id="ARBA00022741"/>
    </source>
</evidence>
<organism evidence="12 13">
    <name type="scientific">Thermocrinis albus (strain DSM 14484 / JCM 11386 / HI 11/12)</name>
    <dbReference type="NCBI Taxonomy" id="638303"/>
    <lineage>
        <taxon>Bacteria</taxon>
        <taxon>Pseudomonadati</taxon>
        <taxon>Aquificota</taxon>
        <taxon>Aquificia</taxon>
        <taxon>Aquificales</taxon>
        <taxon>Aquificaceae</taxon>
        <taxon>Thermocrinis</taxon>
    </lineage>
</organism>
<feature type="active site" description="Proton acceptor" evidence="10">
    <location>
        <position position="68"/>
    </location>
</feature>
<comment type="similarity">
    <text evidence="1 10 11">Belongs to the HAM1 NTPase family.</text>
</comment>
<evidence type="ECO:0000313" key="13">
    <source>
        <dbReference type="Proteomes" id="UP000002043"/>
    </source>
</evidence>
<evidence type="ECO:0000256" key="10">
    <source>
        <dbReference type="HAMAP-Rule" id="MF_01405"/>
    </source>
</evidence>
<dbReference type="GO" id="GO:0017111">
    <property type="term" value="F:ribonucleoside triphosphate phosphatase activity"/>
    <property type="evidence" value="ECO:0007669"/>
    <property type="project" value="InterPro"/>
</dbReference>
<dbReference type="Pfam" id="PF01725">
    <property type="entry name" value="Ham1p_like"/>
    <property type="match status" value="1"/>
</dbReference>
<dbReference type="EMBL" id="CP001931">
    <property type="protein sequence ID" value="ADC88988.1"/>
    <property type="molecule type" value="Genomic_DNA"/>
</dbReference>
<dbReference type="STRING" id="638303.Thal_0353"/>
<dbReference type="SUPFAM" id="SSF52972">
    <property type="entry name" value="ITPase-like"/>
    <property type="match status" value="1"/>
</dbReference>
<dbReference type="NCBIfam" id="NF011399">
    <property type="entry name" value="PRK14824.1"/>
    <property type="match status" value="1"/>
</dbReference>
<name>D3SPA1_THEAH</name>
<keyword evidence="7 10" id="KW-0546">Nucleotide metabolism</keyword>
<evidence type="ECO:0000256" key="5">
    <source>
        <dbReference type="ARBA" id="ARBA00022801"/>
    </source>
</evidence>
<comment type="catalytic activity">
    <reaction evidence="9 10">
        <text>XTP + H2O = XMP + diphosphate + H(+)</text>
        <dbReference type="Rhea" id="RHEA:28610"/>
        <dbReference type="ChEBI" id="CHEBI:15377"/>
        <dbReference type="ChEBI" id="CHEBI:15378"/>
        <dbReference type="ChEBI" id="CHEBI:33019"/>
        <dbReference type="ChEBI" id="CHEBI:57464"/>
        <dbReference type="ChEBI" id="CHEBI:61314"/>
        <dbReference type="EC" id="3.6.1.66"/>
    </reaction>
</comment>
<dbReference type="GO" id="GO:0000166">
    <property type="term" value="F:nucleotide binding"/>
    <property type="evidence" value="ECO:0007669"/>
    <property type="project" value="UniProtKB-KW"/>
</dbReference>
<keyword evidence="5 10" id="KW-0378">Hydrolase</keyword>
<dbReference type="Proteomes" id="UP000002043">
    <property type="component" value="Chromosome"/>
</dbReference>
<evidence type="ECO:0000256" key="7">
    <source>
        <dbReference type="ARBA" id="ARBA00023080"/>
    </source>
</evidence>
<dbReference type="AlphaFoldDB" id="D3SPA1"/>
<dbReference type="GO" id="GO:0036222">
    <property type="term" value="F:XTP diphosphatase activity"/>
    <property type="evidence" value="ECO:0007669"/>
    <property type="project" value="UniProtKB-UniRule"/>
</dbReference>
<dbReference type="GO" id="GO:0005829">
    <property type="term" value="C:cytosol"/>
    <property type="evidence" value="ECO:0007669"/>
    <property type="project" value="TreeGrafter"/>
</dbReference>
<comment type="cofactor">
    <cofactor evidence="10">
        <name>Mg(2+)</name>
        <dbReference type="ChEBI" id="CHEBI:18420"/>
    </cofactor>
    <text evidence="10">Binds 1 Mg(2+) ion per subunit.</text>
</comment>
<dbReference type="CDD" id="cd00515">
    <property type="entry name" value="HAM1"/>
    <property type="match status" value="1"/>
</dbReference>
<dbReference type="FunFam" id="3.90.950.10:FF:000001">
    <property type="entry name" value="dITP/XTP pyrophosphatase"/>
    <property type="match status" value="1"/>
</dbReference>
<evidence type="ECO:0000256" key="11">
    <source>
        <dbReference type="RuleBase" id="RU003781"/>
    </source>
</evidence>
<accession>D3SPA1</accession>
<feature type="binding site" evidence="10">
    <location>
        <position position="69"/>
    </location>
    <ligand>
        <name>substrate</name>
    </ligand>
</feature>
<dbReference type="Gene3D" id="3.90.950.10">
    <property type="match status" value="1"/>
</dbReference>
<evidence type="ECO:0000256" key="8">
    <source>
        <dbReference type="ARBA" id="ARBA00051875"/>
    </source>
</evidence>
<dbReference type="PANTHER" id="PTHR11067">
    <property type="entry name" value="INOSINE TRIPHOSPHATE PYROPHOSPHATASE/HAM1 PROTEIN"/>
    <property type="match status" value="1"/>
</dbReference>
<dbReference type="GO" id="GO:0046872">
    <property type="term" value="F:metal ion binding"/>
    <property type="evidence" value="ECO:0007669"/>
    <property type="project" value="UniProtKB-KW"/>
</dbReference>
<gene>
    <name evidence="12" type="ordered locus">Thal_0353</name>
</gene>
<protein>
    <recommendedName>
        <fullName evidence="10">dITP/XTP pyrophosphatase</fullName>
        <ecNumber evidence="10">3.6.1.66</ecNumber>
    </recommendedName>
    <alternativeName>
        <fullName evidence="10">Non-canonical purine NTP pyrophosphatase</fullName>
    </alternativeName>
    <alternativeName>
        <fullName evidence="10">Non-standard purine NTP pyrophosphatase</fullName>
    </alternativeName>
    <alternativeName>
        <fullName evidence="10">Nucleoside-triphosphate diphosphatase</fullName>
    </alternativeName>
    <alternativeName>
        <fullName evidence="10">Nucleoside-triphosphate pyrophosphatase</fullName>
        <shortName evidence="10">NTPase</shortName>
    </alternativeName>
</protein>
<dbReference type="GO" id="GO:0009146">
    <property type="term" value="P:purine nucleoside triphosphate catabolic process"/>
    <property type="evidence" value="ECO:0007669"/>
    <property type="project" value="UniProtKB-UniRule"/>
</dbReference>
<proteinExistence type="inferred from homology"/>
<dbReference type="KEGG" id="tal:Thal_0353"/>
<dbReference type="PANTHER" id="PTHR11067:SF9">
    <property type="entry name" value="INOSINE TRIPHOSPHATE PYROPHOSPHATASE"/>
    <property type="match status" value="1"/>
</dbReference>
<dbReference type="InterPro" id="IPR002637">
    <property type="entry name" value="RdgB/HAM1"/>
</dbReference>
<dbReference type="RefSeq" id="WP_012991395.1">
    <property type="nucleotide sequence ID" value="NC_013894.1"/>
</dbReference>